<comment type="caution">
    <text evidence="4">The sequence shown here is derived from an EMBL/GenBank/DDBJ whole genome shotgun (WGS) entry which is preliminary data.</text>
</comment>
<feature type="region of interest" description="Disordered" evidence="1">
    <location>
        <begin position="233"/>
        <end position="298"/>
    </location>
</feature>
<proteinExistence type="predicted"/>
<evidence type="ECO:0000313" key="5">
    <source>
        <dbReference type="Proteomes" id="UP001303889"/>
    </source>
</evidence>
<accession>A0AAN6RQK8</accession>
<keyword evidence="2" id="KW-1133">Transmembrane helix</keyword>
<feature type="domain" description="DUF7598" evidence="3">
    <location>
        <begin position="14"/>
        <end position="152"/>
    </location>
</feature>
<name>A0AAN6RQK8_9PEZI</name>
<keyword evidence="2" id="KW-0472">Membrane</keyword>
<feature type="transmembrane region" description="Helical" evidence="2">
    <location>
        <begin position="20"/>
        <end position="43"/>
    </location>
</feature>
<feature type="transmembrane region" description="Helical" evidence="2">
    <location>
        <begin position="128"/>
        <end position="153"/>
    </location>
</feature>
<dbReference type="InterPro" id="IPR056019">
    <property type="entry name" value="DUF7598"/>
</dbReference>
<evidence type="ECO:0000259" key="3">
    <source>
        <dbReference type="Pfam" id="PF24535"/>
    </source>
</evidence>
<reference evidence="4" key="2">
    <citation type="submission" date="2023-05" db="EMBL/GenBank/DDBJ databases">
        <authorList>
            <consortium name="Lawrence Berkeley National Laboratory"/>
            <person name="Steindorff A."/>
            <person name="Hensen N."/>
            <person name="Bonometti L."/>
            <person name="Westerberg I."/>
            <person name="Brannstrom I.O."/>
            <person name="Guillou S."/>
            <person name="Cros-Aarteil S."/>
            <person name="Calhoun S."/>
            <person name="Haridas S."/>
            <person name="Kuo A."/>
            <person name="Mondo S."/>
            <person name="Pangilinan J."/>
            <person name="Riley R."/>
            <person name="Labutti K."/>
            <person name="Andreopoulos B."/>
            <person name="Lipzen A."/>
            <person name="Chen C."/>
            <person name="Yanf M."/>
            <person name="Daum C."/>
            <person name="Ng V."/>
            <person name="Clum A."/>
            <person name="Ohm R."/>
            <person name="Martin F."/>
            <person name="Silar P."/>
            <person name="Natvig D."/>
            <person name="Lalanne C."/>
            <person name="Gautier V."/>
            <person name="Ament-Velasquez S.L."/>
            <person name="Kruys A."/>
            <person name="Hutchinson M.I."/>
            <person name="Powell A.J."/>
            <person name="Barry K."/>
            <person name="Miller A.N."/>
            <person name="Grigoriev I.V."/>
            <person name="Debuchy R."/>
            <person name="Gladieux P."/>
            <person name="Thoren M.H."/>
            <person name="Johannesson H."/>
        </authorList>
    </citation>
    <scope>NUCLEOTIDE SEQUENCE</scope>
    <source>
        <strain evidence="4">CBS 103.79</strain>
    </source>
</reference>
<sequence length="298" mass="33697">MFSLGQDSKLLGAGHVILNVLRAFNIVGLIAVMLSSMAMPILSITKGNFFFFDMITHFFVFFFAGFLLVSELPMPWKFIKGWYERCWPVLGPDHSLAWLGWGMVFIGFQPLGDYWKPGYSVDIIGLPWWRAILAASILCVTFGFFNIVASVVFRIPASKTENGLKVTVRQIRSHGTLAIQYATKKSLDMNESLISHLSPPHRDNFSARSWNKEAEVEPSSAVKRMTRVLNPRNFRKSRIQISKPIPQNRDIEHGGFSSQGQSRHSEDDVLQRPPSAMHPSRTGYSGDSRYSAAHMDHF</sequence>
<protein>
    <recommendedName>
        <fullName evidence="3">DUF7598 domain-containing protein</fullName>
    </recommendedName>
</protein>
<organism evidence="4 5">
    <name type="scientific">Staphylotrichum tortipilum</name>
    <dbReference type="NCBI Taxonomy" id="2831512"/>
    <lineage>
        <taxon>Eukaryota</taxon>
        <taxon>Fungi</taxon>
        <taxon>Dikarya</taxon>
        <taxon>Ascomycota</taxon>
        <taxon>Pezizomycotina</taxon>
        <taxon>Sordariomycetes</taxon>
        <taxon>Sordariomycetidae</taxon>
        <taxon>Sordariales</taxon>
        <taxon>Chaetomiaceae</taxon>
        <taxon>Staphylotrichum</taxon>
    </lineage>
</organism>
<feature type="transmembrane region" description="Helical" evidence="2">
    <location>
        <begin position="49"/>
        <end position="69"/>
    </location>
</feature>
<keyword evidence="5" id="KW-1185">Reference proteome</keyword>
<evidence type="ECO:0000256" key="1">
    <source>
        <dbReference type="SAM" id="MobiDB-lite"/>
    </source>
</evidence>
<dbReference type="EMBL" id="MU855873">
    <property type="protein sequence ID" value="KAK3898833.1"/>
    <property type="molecule type" value="Genomic_DNA"/>
</dbReference>
<reference evidence="4" key="1">
    <citation type="journal article" date="2023" name="Mol. Phylogenet. Evol.">
        <title>Genome-scale phylogeny and comparative genomics of the fungal order Sordariales.</title>
        <authorList>
            <person name="Hensen N."/>
            <person name="Bonometti L."/>
            <person name="Westerberg I."/>
            <person name="Brannstrom I.O."/>
            <person name="Guillou S."/>
            <person name="Cros-Aarteil S."/>
            <person name="Calhoun S."/>
            <person name="Haridas S."/>
            <person name="Kuo A."/>
            <person name="Mondo S."/>
            <person name="Pangilinan J."/>
            <person name="Riley R."/>
            <person name="LaButti K."/>
            <person name="Andreopoulos B."/>
            <person name="Lipzen A."/>
            <person name="Chen C."/>
            <person name="Yan M."/>
            <person name="Daum C."/>
            <person name="Ng V."/>
            <person name="Clum A."/>
            <person name="Steindorff A."/>
            <person name="Ohm R.A."/>
            <person name="Martin F."/>
            <person name="Silar P."/>
            <person name="Natvig D.O."/>
            <person name="Lalanne C."/>
            <person name="Gautier V."/>
            <person name="Ament-Velasquez S.L."/>
            <person name="Kruys A."/>
            <person name="Hutchinson M.I."/>
            <person name="Powell A.J."/>
            <person name="Barry K."/>
            <person name="Miller A.N."/>
            <person name="Grigoriev I.V."/>
            <person name="Debuchy R."/>
            <person name="Gladieux P."/>
            <person name="Hiltunen Thoren M."/>
            <person name="Johannesson H."/>
        </authorList>
    </citation>
    <scope>NUCLEOTIDE SEQUENCE</scope>
    <source>
        <strain evidence="4">CBS 103.79</strain>
    </source>
</reference>
<gene>
    <name evidence="4" type="ORF">C8A05DRAFT_37569</name>
</gene>
<evidence type="ECO:0000313" key="4">
    <source>
        <dbReference type="EMBL" id="KAK3898833.1"/>
    </source>
</evidence>
<dbReference type="Pfam" id="PF24535">
    <property type="entry name" value="DUF7598"/>
    <property type="match status" value="1"/>
</dbReference>
<dbReference type="AlphaFoldDB" id="A0AAN6RQK8"/>
<evidence type="ECO:0000256" key="2">
    <source>
        <dbReference type="SAM" id="Phobius"/>
    </source>
</evidence>
<dbReference type="Proteomes" id="UP001303889">
    <property type="component" value="Unassembled WGS sequence"/>
</dbReference>
<keyword evidence="2" id="KW-0812">Transmembrane</keyword>